<dbReference type="GeneID" id="105364372"/>
<dbReference type="PANTHER" id="PTHR24260">
    <property type="match status" value="1"/>
</dbReference>
<evidence type="ECO:0000313" key="3">
    <source>
        <dbReference type="RefSeq" id="XP_011500583.1"/>
    </source>
</evidence>
<reference evidence="3" key="1">
    <citation type="submission" date="2025-08" db="UniProtKB">
        <authorList>
            <consortium name="RefSeq"/>
        </authorList>
    </citation>
    <scope>IDENTIFICATION</scope>
</reference>
<dbReference type="InterPro" id="IPR009003">
    <property type="entry name" value="Peptidase_S1_PA"/>
</dbReference>
<sequence>MELQIYHLFGFYGIFCMWCNFATVEALIGENVRLAGESEFPFIVAIMRYVLENNMRRNYICAGTLISRKDILTAEHCLTAQHLTGIYVLAGSSNIDQTYKYYPEWWITYDQWANSNNHVIEIADNDIGIVNLLQRVPRTIEPAHIFISPIESLYGLQVQTAGWSSIHCNILQTAEMTITTTTICELRASRIAKRQVTINNRTLCTISNPQIVLTDVSNVFSLHKVTKKGVFSF</sequence>
<dbReference type="SUPFAM" id="SSF50494">
    <property type="entry name" value="Trypsin-like serine proteases"/>
    <property type="match status" value="1"/>
</dbReference>
<dbReference type="InterPro" id="IPR001254">
    <property type="entry name" value="Trypsin_dom"/>
</dbReference>
<dbReference type="AlphaFoldDB" id="A0AAJ6YM41"/>
<dbReference type="PROSITE" id="PS50240">
    <property type="entry name" value="TRYPSIN_DOM"/>
    <property type="match status" value="1"/>
</dbReference>
<evidence type="ECO:0000259" key="1">
    <source>
        <dbReference type="PROSITE" id="PS50240"/>
    </source>
</evidence>
<dbReference type="PANTHER" id="PTHR24260:SF136">
    <property type="entry name" value="GH08193P-RELATED"/>
    <property type="match status" value="1"/>
</dbReference>
<dbReference type="InterPro" id="IPR043504">
    <property type="entry name" value="Peptidase_S1_PA_chymotrypsin"/>
</dbReference>
<dbReference type="Pfam" id="PF00089">
    <property type="entry name" value="Trypsin"/>
    <property type="match status" value="1"/>
</dbReference>
<dbReference type="SMART" id="SM00020">
    <property type="entry name" value="Tryp_SPc"/>
    <property type="match status" value="1"/>
</dbReference>
<dbReference type="KEGG" id="csol:105364372"/>
<dbReference type="GO" id="GO:0004252">
    <property type="term" value="F:serine-type endopeptidase activity"/>
    <property type="evidence" value="ECO:0007669"/>
    <property type="project" value="InterPro"/>
</dbReference>
<protein>
    <submittedName>
        <fullName evidence="3">Uncharacterized protein LOC105364372</fullName>
    </submittedName>
</protein>
<dbReference type="GO" id="GO:0006508">
    <property type="term" value="P:proteolysis"/>
    <property type="evidence" value="ECO:0007669"/>
    <property type="project" value="InterPro"/>
</dbReference>
<accession>A0AAJ6YM41</accession>
<name>A0AAJ6YM41_9HYME</name>
<evidence type="ECO:0000313" key="2">
    <source>
        <dbReference type="Proteomes" id="UP000695007"/>
    </source>
</evidence>
<gene>
    <name evidence="3" type="primary">LOC105364372</name>
</gene>
<proteinExistence type="predicted"/>
<keyword evidence="2" id="KW-1185">Reference proteome</keyword>
<dbReference type="InterPro" id="IPR051333">
    <property type="entry name" value="CLIP_Serine_Protease"/>
</dbReference>
<dbReference type="Gene3D" id="2.40.10.10">
    <property type="entry name" value="Trypsin-like serine proteases"/>
    <property type="match status" value="1"/>
</dbReference>
<dbReference type="RefSeq" id="XP_011500583.1">
    <property type="nucleotide sequence ID" value="XM_011502281.1"/>
</dbReference>
<dbReference type="Proteomes" id="UP000695007">
    <property type="component" value="Unplaced"/>
</dbReference>
<feature type="domain" description="Peptidase S1" evidence="1">
    <location>
        <begin position="27"/>
        <end position="233"/>
    </location>
</feature>
<organism evidence="2 3">
    <name type="scientific">Ceratosolen solmsi marchali</name>
    <dbReference type="NCBI Taxonomy" id="326594"/>
    <lineage>
        <taxon>Eukaryota</taxon>
        <taxon>Metazoa</taxon>
        <taxon>Ecdysozoa</taxon>
        <taxon>Arthropoda</taxon>
        <taxon>Hexapoda</taxon>
        <taxon>Insecta</taxon>
        <taxon>Pterygota</taxon>
        <taxon>Neoptera</taxon>
        <taxon>Endopterygota</taxon>
        <taxon>Hymenoptera</taxon>
        <taxon>Apocrita</taxon>
        <taxon>Proctotrupomorpha</taxon>
        <taxon>Chalcidoidea</taxon>
        <taxon>Agaonidae</taxon>
        <taxon>Agaoninae</taxon>
        <taxon>Ceratosolen</taxon>
    </lineage>
</organism>